<name>A0AAW2FYC9_9HYME</name>
<proteinExistence type="predicted"/>
<feature type="compositionally biased region" description="Pro residues" evidence="1">
    <location>
        <begin position="175"/>
        <end position="184"/>
    </location>
</feature>
<evidence type="ECO:0000313" key="4">
    <source>
        <dbReference type="Proteomes" id="UP001430953"/>
    </source>
</evidence>
<feature type="transmembrane region" description="Helical" evidence="2">
    <location>
        <begin position="38"/>
        <end position="56"/>
    </location>
</feature>
<gene>
    <name evidence="3" type="ORF">PUN28_008457</name>
</gene>
<evidence type="ECO:0000313" key="3">
    <source>
        <dbReference type="EMBL" id="KAL0120778.1"/>
    </source>
</evidence>
<comment type="caution">
    <text evidence="3">The sequence shown here is derived from an EMBL/GenBank/DDBJ whole genome shotgun (WGS) entry which is preliminary data.</text>
</comment>
<dbReference type="EMBL" id="JADYXP020000007">
    <property type="protein sequence ID" value="KAL0120778.1"/>
    <property type="molecule type" value="Genomic_DNA"/>
</dbReference>
<accession>A0AAW2FYC9</accession>
<dbReference type="Proteomes" id="UP001430953">
    <property type="component" value="Unassembled WGS sequence"/>
</dbReference>
<evidence type="ECO:0000256" key="1">
    <source>
        <dbReference type="SAM" id="MobiDB-lite"/>
    </source>
</evidence>
<evidence type="ECO:0000256" key="2">
    <source>
        <dbReference type="SAM" id="Phobius"/>
    </source>
</evidence>
<feature type="region of interest" description="Disordered" evidence="1">
    <location>
        <begin position="170"/>
        <end position="216"/>
    </location>
</feature>
<protein>
    <submittedName>
        <fullName evidence="3">Uncharacterized protein</fullName>
    </submittedName>
</protein>
<organism evidence="3 4">
    <name type="scientific">Cardiocondyla obscurior</name>
    <dbReference type="NCBI Taxonomy" id="286306"/>
    <lineage>
        <taxon>Eukaryota</taxon>
        <taxon>Metazoa</taxon>
        <taxon>Ecdysozoa</taxon>
        <taxon>Arthropoda</taxon>
        <taxon>Hexapoda</taxon>
        <taxon>Insecta</taxon>
        <taxon>Pterygota</taxon>
        <taxon>Neoptera</taxon>
        <taxon>Endopterygota</taxon>
        <taxon>Hymenoptera</taxon>
        <taxon>Apocrita</taxon>
        <taxon>Aculeata</taxon>
        <taxon>Formicoidea</taxon>
        <taxon>Formicidae</taxon>
        <taxon>Myrmicinae</taxon>
        <taxon>Cardiocondyla</taxon>
    </lineage>
</organism>
<reference evidence="3 4" key="1">
    <citation type="submission" date="2023-03" db="EMBL/GenBank/DDBJ databases">
        <title>High recombination rates correlate with genetic variation in Cardiocondyla obscurior ants.</title>
        <authorList>
            <person name="Errbii M."/>
        </authorList>
    </citation>
    <scope>NUCLEOTIDE SEQUENCE [LARGE SCALE GENOMIC DNA]</scope>
    <source>
        <strain evidence="3">Alpha-2009</strain>
        <tissue evidence="3">Whole body</tissue>
    </source>
</reference>
<keyword evidence="2" id="KW-0812">Transmembrane</keyword>
<keyword evidence="2" id="KW-0472">Membrane</keyword>
<keyword evidence="4" id="KW-1185">Reference proteome</keyword>
<dbReference type="AlphaFoldDB" id="A0AAW2FYC9"/>
<sequence length="216" mass="25077">MFSQKPCYFSQLSRSHPILKLVNIYDHQSFIRAYVLDNFYVCILMYILFYLTLWYANNIIKRIEKSNREMTTTVAENKTKLNRLVLLNNKKTEFEKVIVKMTDTQKVTMKYLEEEMDRLSTELITTSNKVNGLENMIEKYKCSDKLLSSDIKGEDSKKCSGFTSPIEKVKILEPSFPPSTPPEPPPRKYGIFVSRPPGHRRSPSATSTPLSKIKFK</sequence>
<keyword evidence="2" id="KW-1133">Transmembrane helix</keyword>